<evidence type="ECO:0000256" key="4">
    <source>
        <dbReference type="ARBA" id="ARBA00023136"/>
    </source>
</evidence>
<comment type="caution">
    <text evidence="7">The sequence shown here is derived from an EMBL/GenBank/DDBJ whole genome shotgun (WGS) entry which is preliminary data.</text>
</comment>
<evidence type="ECO:0000256" key="2">
    <source>
        <dbReference type="ARBA" id="ARBA00022692"/>
    </source>
</evidence>
<keyword evidence="7" id="KW-0378">Hydrolase</keyword>
<evidence type="ECO:0000256" key="5">
    <source>
        <dbReference type="SAM" id="Phobius"/>
    </source>
</evidence>
<evidence type="ECO:0000256" key="3">
    <source>
        <dbReference type="ARBA" id="ARBA00022989"/>
    </source>
</evidence>
<evidence type="ECO:0000313" key="8">
    <source>
        <dbReference type="Proteomes" id="UP000589626"/>
    </source>
</evidence>
<dbReference type="Proteomes" id="UP000589626">
    <property type="component" value="Unassembled WGS sequence"/>
</dbReference>
<dbReference type="Pfam" id="PF01957">
    <property type="entry name" value="NfeD"/>
    <property type="match status" value="1"/>
</dbReference>
<dbReference type="InterPro" id="IPR002810">
    <property type="entry name" value="NfeD-like_C"/>
</dbReference>
<evidence type="ECO:0000313" key="7">
    <source>
        <dbReference type="EMBL" id="MBB3044676.1"/>
    </source>
</evidence>
<feature type="transmembrane region" description="Helical" evidence="5">
    <location>
        <begin position="45"/>
        <end position="69"/>
    </location>
</feature>
<protein>
    <submittedName>
        <fullName evidence="7">Membrane protein implicated in regulation of membrane protease activity</fullName>
    </submittedName>
</protein>
<keyword evidence="8" id="KW-1185">Reference proteome</keyword>
<sequence>MDWLSDHAWAVWVGIAAFLGIAELLSLDLVLVMLAVGALGGAVTAAAGGAVVLQLIVAALVAIGMLWLVRPSLVARLHQGPDLKLGTGKLIGQRATVTQRITGLATGQIRLAGETWTAAPYDEHIVIESGETVEVLEIRGATAYVHPVPELEP</sequence>
<reference evidence="7 8" key="1">
    <citation type="submission" date="2020-08" db="EMBL/GenBank/DDBJ databases">
        <title>Sequencing the genomes of 1000 actinobacteria strains.</title>
        <authorList>
            <person name="Klenk H.-P."/>
        </authorList>
    </citation>
    <scope>NUCLEOTIDE SEQUENCE [LARGE SCALE GENOMIC DNA]</scope>
    <source>
        <strain evidence="7 8">DSM 105498</strain>
    </source>
</reference>
<dbReference type="InterPro" id="IPR012340">
    <property type="entry name" value="NA-bd_OB-fold"/>
</dbReference>
<dbReference type="PANTHER" id="PTHR33507:SF3">
    <property type="entry name" value="INNER MEMBRANE PROTEIN YBBJ"/>
    <property type="match status" value="1"/>
</dbReference>
<dbReference type="EMBL" id="JACHWR010000003">
    <property type="protein sequence ID" value="MBB3044676.1"/>
    <property type="molecule type" value="Genomic_DNA"/>
</dbReference>
<accession>A0A7W4VZH2</accession>
<feature type="transmembrane region" description="Helical" evidence="5">
    <location>
        <begin position="12"/>
        <end position="39"/>
    </location>
</feature>
<comment type="subcellular location">
    <subcellularLocation>
        <location evidence="1">Membrane</location>
        <topology evidence="1">Multi-pass membrane protein</topology>
    </subcellularLocation>
</comment>
<gene>
    <name evidence="7" type="ORF">FHU40_004513</name>
</gene>
<dbReference type="GO" id="GO:0005886">
    <property type="term" value="C:plasma membrane"/>
    <property type="evidence" value="ECO:0007669"/>
    <property type="project" value="TreeGrafter"/>
</dbReference>
<dbReference type="Gene3D" id="2.40.50.140">
    <property type="entry name" value="Nucleic acid-binding proteins"/>
    <property type="match status" value="1"/>
</dbReference>
<organism evidence="7 8">
    <name type="scientific">Nocardioides soli</name>
    <dbReference type="NCBI Taxonomy" id="1036020"/>
    <lineage>
        <taxon>Bacteria</taxon>
        <taxon>Bacillati</taxon>
        <taxon>Actinomycetota</taxon>
        <taxon>Actinomycetes</taxon>
        <taxon>Propionibacteriales</taxon>
        <taxon>Nocardioidaceae</taxon>
        <taxon>Nocardioides</taxon>
    </lineage>
</organism>
<name>A0A7W4VZH2_9ACTN</name>
<dbReference type="SUPFAM" id="SSF141322">
    <property type="entry name" value="NfeD domain-like"/>
    <property type="match status" value="1"/>
</dbReference>
<evidence type="ECO:0000256" key="1">
    <source>
        <dbReference type="ARBA" id="ARBA00004141"/>
    </source>
</evidence>
<dbReference type="InterPro" id="IPR052165">
    <property type="entry name" value="Membrane_assoc_protease"/>
</dbReference>
<dbReference type="PANTHER" id="PTHR33507">
    <property type="entry name" value="INNER MEMBRANE PROTEIN YBBJ"/>
    <property type="match status" value="1"/>
</dbReference>
<dbReference type="RefSeq" id="WP_183594611.1">
    <property type="nucleotide sequence ID" value="NZ_JACHWR010000003.1"/>
</dbReference>
<proteinExistence type="predicted"/>
<dbReference type="GO" id="GO:0008233">
    <property type="term" value="F:peptidase activity"/>
    <property type="evidence" value="ECO:0007669"/>
    <property type="project" value="UniProtKB-KW"/>
</dbReference>
<keyword evidence="2 5" id="KW-0812">Transmembrane</keyword>
<keyword evidence="7" id="KW-0645">Protease</keyword>
<dbReference type="GO" id="GO:0006508">
    <property type="term" value="P:proteolysis"/>
    <property type="evidence" value="ECO:0007669"/>
    <property type="project" value="UniProtKB-KW"/>
</dbReference>
<feature type="domain" description="NfeD-like C-terminal" evidence="6">
    <location>
        <begin position="89"/>
        <end position="147"/>
    </location>
</feature>
<keyword evidence="4 5" id="KW-0472">Membrane</keyword>
<dbReference type="AlphaFoldDB" id="A0A7W4VZH2"/>
<keyword evidence="3 5" id="KW-1133">Transmembrane helix</keyword>
<evidence type="ECO:0000259" key="6">
    <source>
        <dbReference type="Pfam" id="PF01957"/>
    </source>
</evidence>